<sequence>MNIQTVIKTLFKSVALPTLMLGTLASPAVAAVEQASAPANMVVYIAPAQYEHPIKLWHFYYSYWFEQGPVAEVVAEDVFGSEYGHVAMCTSNEAGNTLVWLKPSMFYNPHMTTYYGTVTASVYSGSGKPLGTFVGESQKNGFLDVATNDQIKATYKLAMQDLAAKMNANPAFQQLVKQGIPDTETRSPCTMVTMLPSTK</sequence>
<gene>
    <name evidence="2" type="ORF">ZMTM_18240</name>
</gene>
<evidence type="ECO:0000256" key="1">
    <source>
        <dbReference type="SAM" id="SignalP"/>
    </source>
</evidence>
<keyword evidence="3" id="KW-1185">Reference proteome</keyword>
<evidence type="ECO:0000313" key="2">
    <source>
        <dbReference type="EMBL" id="BCM25565.1"/>
    </source>
</evidence>
<dbReference type="RefSeq" id="WP_225907003.1">
    <property type="nucleotide sequence ID" value="NZ_AP024110.1"/>
</dbReference>
<protein>
    <submittedName>
        <fullName evidence="2">Uncharacterized protein</fullName>
    </submittedName>
</protein>
<dbReference type="AlphaFoldDB" id="A0A8D5G1B8"/>
<organism evidence="2 3">
    <name type="scientific">Methyloradius palustris</name>
    <dbReference type="NCBI Taxonomy" id="2778876"/>
    <lineage>
        <taxon>Bacteria</taxon>
        <taxon>Pseudomonadati</taxon>
        <taxon>Pseudomonadota</taxon>
        <taxon>Betaproteobacteria</taxon>
        <taxon>Nitrosomonadales</taxon>
        <taxon>Methylophilaceae</taxon>
        <taxon>Methyloradius</taxon>
    </lineage>
</organism>
<evidence type="ECO:0000313" key="3">
    <source>
        <dbReference type="Proteomes" id="UP000826722"/>
    </source>
</evidence>
<feature type="signal peptide" evidence="1">
    <location>
        <begin position="1"/>
        <end position="30"/>
    </location>
</feature>
<proteinExistence type="predicted"/>
<accession>A0A8D5G1B8</accession>
<reference evidence="2" key="1">
    <citation type="journal article" date="2021" name="Arch. Microbiol.">
        <title>Methyloradius palustris gen. nov., sp. nov., a methanol-oxidizing bacterium isolated from snow.</title>
        <authorList>
            <person name="Miyadera T."/>
            <person name="Kojima H."/>
            <person name="Fukui M."/>
        </authorList>
    </citation>
    <scope>NUCLEOTIDE SEQUENCE</scope>
    <source>
        <strain evidence="2">Zm11</strain>
    </source>
</reference>
<feature type="chain" id="PRO_5034947010" evidence="1">
    <location>
        <begin position="31"/>
        <end position="199"/>
    </location>
</feature>
<dbReference type="KEGG" id="mpau:ZMTM_18240"/>
<dbReference type="Proteomes" id="UP000826722">
    <property type="component" value="Chromosome"/>
</dbReference>
<name>A0A8D5G1B8_9PROT</name>
<keyword evidence="1" id="KW-0732">Signal</keyword>
<dbReference type="EMBL" id="AP024110">
    <property type="protein sequence ID" value="BCM25565.1"/>
    <property type="molecule type" value="Genomic_DNA"/>
</dbReference>